<dbReference type="EMBL" id="JAUOES010000018">
    <property type="protein sequence ID" value="MDT3281592.1"/>
    <property type="molecule type" value="Genomic_DNA"/>
</dbReference>
<comment type="caution">
    <text evidence="1">The sequence shown here is derived from an EMBL/GenBank/DDBJ whole genome shotgun (WGS) entry which is preliminary data.</text>
</comment>
<dbReference type="Proteomes" id="UP001249505">
    <property type="component" value="Unassembled WGS sequence"/>
</dbReference>
<protein>
    <recommendedName>
        <fullName evidence="3">Transposase</fullName>
    </recommendedName>
</protein>
<accession>A0ABU3G4Z8</accession>
<dbReference type="RefSeq" id="WP_301336287.1">
    <property type="nucleotide sequence ID" value="NZ_JAUOES010000018.1"/>
</dbReference>
<evidence type="ECO:0008006" key="3">
    <source>
        <dbReference type="Google" id="ProtNLM"/>
    </source>
</evidence>
<proteinExistence type="predicted"/>
<gene>
    <name evidence="1" type="ORF">Q4Q50_15010</name>
</gene>
<evidence type="ECO:0000313" key="2">
    <source>
        <dbReference type="Proteomes" id="UP001249505"/>
    </source>
</evidence>
<evidence type="ECO:0000313" key="1">
    <source>
        <dbReference type="EMBL" id="MDT3281592.1"/>
    </source>
</evidence>
<organism evidence="1 2">
    <name type="scientific">Shewanella scandinavica</name>
    <dbReference type="NCBI Taxonomy" id="3063538"/>
    <lineage>
        <taxon>Bacteria</taxon>
        <taxon>Pseudomonadati</taxon>
        <taxon>Pseudomonadota</taxon>
        <taxon>Gammaproteobacteria</taxon>
        <taxon>Alteromonadales</taxon>
        <taxon>Shewanellaceae</taxon>
        <taxon>Shewanella</taxon>
    </lineage>
</organism>
<sequence length="41" mass="4691">MFAYHSHILLWALKVILVTYPHTEREIGKGIKLNSSQGKPL</sequence>
<keyword evidence="2" id="KW-1185">Reference proteome</keyword>
<name>A0ABU3G4Z8_9GAMM</name>
<reference evidence="1 2" key="1">
    <citation type="submission" date="2023-07" db="EMBL/GenBank/DDBJ databases">
        <title>Novel Shewanella species isolated from Baltic Sea sediments.</title>
        <authorList>
            <person name="Martin-Rodriguez A.J."/>
        </authorList>
    </citation>
    <scope>NUCLEOTIDE SEQUENCE [LARGE SCALE GENOMIC DNA]</scope>
    <source>
        <strain evidence="1 2">SP2S1-2</strain>
    </source>
</reference>